<protein>
    <submittedName>
        <fullName evidence="1">Uncharacterized protein</fullName>
    </submittedName>
</protein>
<sequence>MILLQAYEIQKWLGEQEIPATFSASIFFALFKVGCLKGKKAAFLFPKSSPRCRPMVSLPSPSSSLRLARSPTKTTPAIWKRLRSVRPIRAYYIPTFSSVGPAPGSPSKR</sequence>
<proteinExistence type="predicted"/>
<name>A0AA40AHZ9_9PEZI</name>
<keyword evidence="2" id="KW-1185">Reference proteome</keyword>
<reference evidence="1" key="1">
    <citation type="submission" date="2023-06" db="EMBL/GenBank/DDBJ databases">
        <title>Genome-scale phylogeny and comparative genomics of the fungal order Sordariales.</title>
        <authorList>
            <consortium name="Lawrence Berkeley National Laboratory"/>
            <person name="Hensen N."/>
            <person name="Bonometti L."/>
            <person name="Westerberg I."/>
            <person name="Brannstrom I.O."/>
            <person name="Guillou S."/>
            <person name="Cros-Aarteil S."/>
            <person name="Calhoun S."/>
            <person name="Haridas S."/>
            <person name="Kuo A."/>
            <person name="Mondo S."/>
            <person name="Pangilinan J."/>
            <person name="Riley R."/>
            <person name="Labutti K."/>
            <person name="Andreopoulos B."/>
            <person name="Lipzen A."/>
            <person name="Chen C."/>
            <person name="Yanf M."/>
            <person name="Daum C."/>
            <person name="Ng V."/>
            <person name="Clum A."/>
            <person name="Steindorff A."/>
            <person name="Ohm R."/>
            <person name="Martin F."/>
            <person name="Silar P."/>
            <person name="Natvig D."/>
            <person name="Lalanne C."/>
            <person name="Gautier V."/>
            <person name="Ament-Velasquez S.L."/>
            <person name="Kruys A."/>
            <person name="Hutchinson M.I."/>
            <person name="Powell A.J."/>
            <person name="Barry K."/>
            <person name="Miller A.N."/>
            <person name="Grigoriev I.V."/>
            <person name="Debuchy R."/>
            <person name="Gladieux P."/>
            <person name="Thoren M.H."/>
            <person name="Johannesson H."/>
        </authorList>
    </citation>
    <scope>NUCLEOTIDE SEQUENCE</scope>
    <source>
        <strain evidence="1">SMH4607-1</strain>
    </source>
</reference>
<comment type="caution">
    <text evidence="1">The sequence shown here is derived from an EMBL/GenBank/DDBJ whole genome shotgun (WGS) entry which is preliminary data.</text>
</comment>
<dbReference type="AlphaFoldDB" id="A0AA40AHZ9"/>
<evidence type="ECO:0000313" key="1">
    <source>
        <dbReference type="EMBL" id="KAK0716192.1"/>
    </source>
</evidence>
<dbReference type="Proteomes" id="UP001172102">
    <property type="component" value="Unassembled WGS sequence"/>
</dbReference>
<evidence type="ECO:0000313" key="2">
    <source>
        <dbReference type="Proteomes" id="UP001172102"/>
    </source>
</evidence>
<dbReference type="EMBL" id="JAUKUA010000004">
    <property type="protein sequence ID" value="KAK0716192.1"/>
    <property type="molecule type" value="Genomic_DNA"/>
</dbReference>
<accession>A0AA40AHZ9</accession>
<organism evidence="1 2">
    <name type="scientific">Lasiosphaeris hirsuta</name>
    <dbReference type="NCBI Taxonomy" id="260670"/>
    <lineage>
        <taxon>Eukaryota</taxon>
        <taxon>Fungi</taxon>
        <taxon>Dikarya</taxon>
        <taxon>Ascomycota</taxon>
        <taxon>Pezizomycotina</taxon>
        <taxon>Sordariomycetes</taxon>
        <taxon>Sordariomycetidae</taxon>
        <taxon>Sordariales</taxon>
        <taxon>Lasiosphaeriaceae</taxon>
        <taxon>Lasiosphaeris</taxon>
    </lineage>
</organism>
<gene>
    <name evidence="1" type="ORF">B0H67DRAFT_582565</name>
</gene>